<keyword evidence="6" id="KW-1185">Reference proteome</keyword>
<dbReference type="PANTHER" id="PTHR47955:SF15">
    <property type="entry name" value="CYTOCHROME P450 71A2-LIKE"/>
    <property type="match status" value="1"/>
</dbReference>
<dbReference type="Gene3D" id="1.10.630.10">
    <property type="entry name" value="Cytochrome P450"/>
    <property type="match status" value="1"/>
</dbReference>
<dbReference type="EMBL" id="PDCK01000045">
    <property type="protein sequence ID" value="PRQ19008.1"/>
    <property type="molecule type" value="Genomic_DNA"/>
</dbReference>
<keyword evidence="4" id="KW-0472">Membrane</keyword>
<dbReference type="GO" id="GO:0016705">
    <property type="term" value="F:oxidoreductase activity, acting on paired donors, with incorporation or reduction of molecular oxygen"/>
    <property type="evidence" value="ECO:0007669"/>
    <property type="project" value="InterPro"/>
</dbReference>
<evidence type="ECO:0000256" key="2">
    <source>
        <dbReference type="ARBA" id="ARBA00022723"/>
    </source>
</evidence>
<dbReference type="AlphaFoldDB" id="A0A2P6PAR0"/>
<evidence type="ECO:0000256" key="3">
    <source>
        <dbReference type="ARBA" id="ARBA00023004"/>
    </source>
</evidence>
<reference evidence="5 6" key="1">
    <citation type="journal article" date="2018" name="Nat. Genet.">
        <title>The Rosa genome provides new insights in the design of modern roses.</title>
        <authorList>
            <person name="Bendahmane M."/>
        </authorList>
    </citation>
    <scope>NUCLEOTIDE SEQUENCE [LARGE SCALE GENOMIC DNA]</scope>
    <source>
        <strain evidence="6">cv. Old Blush</strain>
    </source>
</reference>
<evidence type="ECO:0000313" key="6">
    <source>
        <dbReference type="Proteomes" id="UP000238479"/>
    </source>
</evidence>
<dbReference type="SUPFAM" id="SSF48264">
    <property type="entry name" value="Cytochrome P450"/>
    <property type="match status" value="1"/>
</dbReference>
<gene>
    <name evidence="5" type="ORF">RchiOBHm_Chr7g0212431</name>
</gene>
<comment type="caution">
    <text evidence="5">The sequence shown here is derived from an EMBL/GenBank/DDBJ whole genome shotgun (WGS) entry which is preliminary data.</text>
</comment>
<accession>A0A2P6PAR0</accession>
<keyword evidence="3" id="KW-0408">Iron</keyword>
<sequence>MIVYNHIVTMAPATNLHKEQNMITLSILFLLSVLSLSTLILFSISRSGEKLKLPQSPTRLPIIGNLHQLGALPHRSLHALSKKYGLLMLLHLGQTPTLVVSSADMAKEIMETHDSVCCSHPEFTVANIVKDNKVERMNCLIFY</sequence>
<dbReference type="GO" id="GO:0004497">
    <property type="term" value="F:monooxygenase activity"/>
    <property type="evidence" value="ECO:0007669"/>
    <property type="project" value="InterPro"/>
</dbReference>
<comment type="similarity">
    <text evidence="1">Belongs to the cytochrome P450 family.</text>
</comment>
<name>A0A2P6PAR0_ROSCH</name>
<organism evidence="5 6">
    <name type="scientific">Rosa chinensis</name>
    <name type="common">China rose</name>
    <dbReference type="NCBI Taxonomy" id="74649"/>
    <lineage>
        <taxon>Eukaryota</taxon>
        <taxon>Viridiplantae</taxon>
        <taxon>Streptophyta</taxon>
        <taxon>Embryophyta</taxon>
        <taxon>Tracheophyta</taxon>
        <taxon>Spermatophyta</taxon>
        <taxon>Magnoliopsida</taxon>
        <taxon>eudicotyledons</taxon>
        <taxon>Gunneridae</taxon>
        <taxon>Pentapetalae</taxon>
        <taxon>rosids</taxon>
        <taxon>fabids</taxon>
        <taxon>Rosales</taxon>
        <taxon>Rosaceae</taxon>
        <taxon>Rosoideae</taxon>
        <taxon>Rosoideae incertae sedis</taxon>
        <taxon>Rosa</taxon>
    </lineage>
</organism>
<dbReference type="Gramene" id="PRQ19008">
    <property type="protein sequence ID" value="PRQ19008"/>
    <property type="gene ID" value="RchiOBHm_Chr7g0212431"/>
</dbReference>
<evidence type="ECO:0000313" key="5">
    <source>
        <dbReference type="EMBL" id="PRQ19008.1"/>
    </source>
</evidence>
<keyword evidence="4" id="KW-1133">Transmembrane helix</keyword>
<dbReference type="InterPro" id="IPR001128">
    <property type="entry name" value="Cyt_P450"/>
</dbReference>
<dbReference type="Pfam" id="PF00067">
    <property type="entry name" value="p450"/>
    <property type="match status" value="1"/>
</dbReference>
<dbReference type="InterPro" id="IPR036396">
    <property type="entry name" value="Cyt_P450_sf"/>
</dbReference>
<evidence type="ECO:0000256" key="1">
    <source>
        <dbReference type="ARBA" id="ARBA00010617"/>
    </source>
</evidence>
<feature type="transmembrane region" description="Helical" evidence="4">
    <location>
        <begin position="22"/>
        <end position="44"/>
    </location>
</feature>
<dbReference type="GO" id="GO:0005506">
    <property type="term" value="F:iron ion binding"/>
    <property type="evidence" value="ECO:0007669"/>
    <property type="project" value="InterPro"/>
</dbReference>
<keyword evidence="2" id="KW-0479">Metal-binding</keyword>
<dbReference type="Proteomes" id="UP000238479">
    <property type="component" value="Chromosome 7"/>
</dbReference>
<proteinExistence type="inferred from homology"/>
<dbReference type="PANTHER" id="PTHR47955">
    <property type="entry name" value="CYTOCHROME P450 FAMILY 71 PROTEIN"/>
    <property type="match status" value="1"/>
</dbReference>
<dbReference type="GO" id="GO:0020037">
    <property type="term" value="F:heme binding"/>
    <property type="evidence" value="ECO:0007669"/>
    <property type="project" value="InterPro"/>
</dbReference>
<keyword evidence="4" id="KW-0812">Transmembrane</keyword>
<evidence type="ECO:0000256" key="4">
    <source>
        <dbReference type="SAM" id="Phobius"/>
    </source>
</evidence>
<protein>
    <submittedName>
        <fullName evidence="5">Putative cytochrome P450</fullName>
    </submittedName>
</protein>